<dbReference type="SUPFAM" id="SSF50891">
    <property type="entry name" value="Cyclophilin-like"/>
    <property type="match status" value="1"/>
</dbReference>
<protein>
    <recommendedName>
        <fullName evidence="5">Peptidyl-prolyl cis-trans isomerase</fullName>
        <shortName evidence="5">PPIase</shortName>
        <ecNumber evidence="5">5.2.1.8</ecNumber>
    </recommendedName>
</protein>
<dbReference type="PROSITE" id="PS50072">
    <property type="entry name" value="CSA_PPIASE_2"/>
    <property type="match status" value="1"/>
</dbReference>
<dbReference type="CDD" id="cd00317">
    <property type="entry name" value="cyclophilin"/>
    <property type="match status" value="1"/>
</dbReference>
<evidence type="ECO:0000256" key="4">
    <source>
        <dbReference type="ARBA" id="ARBA00023235"/>
    </source>
</evidence>
<evidence type="ECO:0000313" key="7">
    <source>
        <dbReference type="EMBL" id="OGG07400.1"/>
    </source>
</evidence>
<gene>
    <name evidence="7" type="ORF">A2872_03560</name>
</gene>
<dbReference type="AlphaFoldDB" id="A0A1F5Z4M7"/>
<dbReference type="EC" id="5.2.1.8" evidence="5"/>
<dbReference type="PANTHER" id="PTHR45625:SF4">
    <property type="entry name" value="PEPTIDYLPROLYL ISOMERASE DOMAIN AND WD REPEAT-CONTAINING PROTEIN 1"/>
    <property type="match status" value="1"/>
</dbReference>
<dbReference type="PRINTS" id="PR00153">
    <property type="entry name" value="CSAPPISMRASE"/>
</dbReference>
<evidence type="ECO:0000256" key="2">
    <source>
        <dbReference type="ARBA" id="ARBA00007365"/>
    </source>
</evidence>
<keyword evidence="3 5" id="KW-0697">Rotamase</keyword>
<name>A0A1F5Z4M7_9BACT</name>
<keyword evidence="4 5" id="KW-0413">Isomerase</keyword>
<dbReference type="Pfam" id="PF00160">
    <property type="entry name" value="Pro_isomerase"/>
    <property type="match status" value="1"/>
</dbReference>
<dbReference type="InterPro" id="IPR044666">
    <property type="entry name" value="Cyclophilin_A-like"/>
</dbReference>
<dbReference type="EMBL" id="MFJG01000007">
    <property type="protein sequence ID" value="OGG07400.1"/>
    <property type="molecule type" value="Genomic_DNA"/>
</dbReference>
<dbReference type="InterPro" id="IPR002130">
    <property type="entry name" value="Cyclophilin-type_PPIase_dom"/>
</dbReference>
<comment type="similarity">
    <text evidence="2 5">Belongs to the cyclophilin-type PPIase family.</text>
</comment>
<feature type="domain" description="PPIase cyclophilin-type" evidence="6">
    <location>
        <begin position="10"/>
        <end position="146"/>
    </location>
</feature>
<dbReference type="InterPro" id="IPR024936">
    <property type="entry name" value="Cyclophilin-type_PPIase"/>
</dbReference>
<comment type="caution">
    <text evidence="7">The sequence shown here is derived from an EMBL/GenBank/DDBJ whole genome shotgun (WGS) entry which is preliminary data.</text>
</comment>
<dbReference type="InterPro" id="IPR020892">
    <property type="entry name" value="Cyclophilin-type_PPIase_CS"/>
</dbReference>
<dbReference type="GO" id="GO:0006457">
    <property type="term" value="P:protein folding"/>
    <property type="evidence" value="ECO:0007669"/>
    <property type="project" value="InterPro"/>
</dbReference>
<dbReference type="GO" id="GO:0003755">
    <property type="term" value="F:peptidyl-prolyl cis-trans isomerase activity"/>
    <property type="evidence" value="ECO:0007669"/>
    <property type="project" value="UniProtKB-UniRule"/>
</dbReference>
<dbReference type="PIRSF" id="PIRSF001467">
    <property type="entry name" value="Peptidylpro_ismrse"/>
    <property type="match status" value="1"/>
</dbReference>
<evidence type="ECO:0000259" key="6">
    <source>
        <dbReference type="PROSITE" id="PS50072"/>
    </source>
</evidence>
<comment type="catalytic activity">
    <reaction evidence="5">
        <text>[protein]-peptidylproline (omega=180) = [protein]-peptidylproline (omega=0)</text>
        <dbReference type="Rhea" id="RHEA:16237"/>
        <dbReference type="Rhea" id="RHEA-COMP:10747"/>
        <dbReference type="Rhea" id="RHEA-COMP:10748"/>
        <dbReference type="ChEBI" id="CHEBI:83833"/>
        <dbReference type="ChEBI" id="CHEBI:83834"/>
        <dbReference type="EC" id="5.2.1.8"/>
    </reaction>
</comment>
<organism evidence="7 8">
    <name type="scientific">Candidatus Gottesmanbacteria bacterium RIFCSPHIGHO2_01_FULL_42_12</name>
    <dbReference type="NCBI Taxonomy" id="1798377"/>
    <lineage>
        <taxon>Bacteria</taxon>
        <taxon>Candidatus Gottesmaniibacteriota</taxon>
    </lineage>
</organism>
<dbReference type="Proteomes" id="UP000178681">
    <property type="component" value="Unassembled WGS sequence"/>
</dbReference>
<evidence type="ECO:0000256" key="3">
    <source>
        <dbReference type="ARBA" id="ARBA00023110"/>
    </source>
</evidence>
<evidence type="ECO:0000256" key="1">
    <source>
        <dbReference type="ARBA" id="ARBA00002388"/>
    </source>
</evidence>
<reference evidence="7 8" key="1">
    <citation type="journal article" date="2016" name="Nat. Commun.">
        <title>Thousands of microbial genomes shed light on interconnected biogeochemical processes in an aquifer system.</title>
        <authorList>
            <person name="Anantharaman K."/>
            <person name="Brown C.T."/>
            <person name="Hug L.A."/>
            <person name="Sharon I."/>
            <person name="Castelle C.J."/>
            <person name="Probst A.J."/>
            <person name="Thomas B.C."/>
            <person name="Singh A."/>
            <person name="Wilkins M.J."/>
            <person name="Karaoz U."/>
            <person name="Brodie E.L."/>
            <person name="Williams K.H."/>
            <person name="Hubbard S.S."/>
            <person name="Banfield J.F."/>
        </authorList>
    </citation>
    <scope>NUCLEOTIDE SEQUENCE [LARGE SCALE GENOMIC DNA]</scope>
</reference>
<sequence length="148" mass="16167">MQVTLKTTEGDIVIELKNDTPKTSQNFFDLAQKSFYNNVVFHRVIKGFMIQGGDPTGTGTGDPGYQFADEPFTGEYTRGTVAMANSGPNTNGSQFFIMHADYPLPHDYVIFGKVISGMEVIDKIAEAETGPADRPLNPVKILSTIVSE</sequence>
<evidence type="ECO:0000256" key="5">
    <source>
        <dbReference type="RuleBase" id="RU363019"/>
    </source>
</evidence>
<evidence type="ECO:0000313" key="8">
    <source>
        <dbReference type="Proteomes" id="UP000178681"/>
    </source>
</evidence>
<comment type="function">
    <text evidence="1 5">PPIases accelerate the folding of proteins. It catalyzes the cis-trans isomerization of proline imidic peptide bonds in oligopeptides.</text>
</comment>
<dbReference type="PROSITE" id="PS00170">
    <property type="entry name" value="CSA_PPIASE_1"/>
    <property type="match status" value="1"/>
</dbReference>
<dbReference type="InterPro" id="IPR029000">
    <property type="entry name" value="Cyclophilin-like_dom_sf"/>
</dbReference>
<dbReference type="PANTHER" id="PTHR45625">
    <property type="entry name" value="PEPTIDYL-PROLYL CIS-TRANS ISOMERASE-RELATED"/>
    <property type="match status" value="1"/>
</dbReference>
<dbReference type="Gene3D" id="2.40.100.10">
    <property type="entry name" value="Cyclophilin-like"/>
    <property type="match status" value="1"/>
</dbReference>
<proteinExistence type="inferred from homology"/>
<dbReference type="STRING" id="1798377.A2872_03560"/>
<accession>A0A1F5Z4M7</accession>